<organism evidence="13 14">
    <name type="scientific">Trichomonascus ciferrii</name>
    <dbReference type="NCBI Taxonomy" id="44093"/>
    <lineage>
        <taxon>Eukaryota</taxon>
        <taxon>Fungi</taxon>
        <taxon>Dikarya</taxon>
        <taxon>Ascomycota</taxon>
        <taxon>Saccharomycotina</taxon>
        <taxon>Dipodascomycetes</taxon>
        <taxon>Dipodascales</taxon>
        <taxon>Trichomonascaceae</taxon>
        <taxon>Trichomonascus</taxon>
        <taxon>Trichomonascus ciferrii complex</taxon>
    </lineage>
</organism>
<feature type="region of interest" description="Disordered" evidence="12">
    <location>
        <begin position="52"/>
        <end position="119"/>
    </location>
</feature>
<protein>
    <recommendedName>
        <fullName evidence="11">Cytochrome c oxidase subunit 6, mitochondrial</fullName>
    </recommendedName>
    <alternativeName>
        <fullName evidence="11">Cytochrome c oxidase polypeptide VI</fullName>
    </alternativeName>
</protein>
<dbReference type="EMBL" id="SWFS01000050">
    <property type="protein sequence ID" value="KAA8917269.1"/>
    <property type="molecule type" value="Genomic_DNA"/>
</dbReference>
<dbReference type="PANTHER" id="PTHR14200:SF11">
    <property type="entry name" value="CYTOCHROME C OXIDASE SUBUNIT 5A, MITOCHONDRIAL"/>
    <property type="match status" value="1"/>
</dbReference>
<comment type="similarity">
    <text evidence="3 11">Belongs to the cytochrome c oxidase subunit 5A family.</text>
</comment>
<dbReference type="SUPFAM" id="SSF48479">
    <property type="entry name" value="Cytochrome c oxidase subunit E"/>
    <property type="match status" value="1"/>
</dbReference>
<evidence type="ECO:0000256" key="11">
    <source>
        <dbReference type="RuleBase" id="RU368103"/>
    </source>
</evidence>
<keyword evidence="4 11" id="KW-0349">Heme</keyword>
<evidence type="ECO:0000256" key="9">
    <source>
        <dbReference type="ARBA" id="ARBA00023128"/>
    </source>
</evidence>
<dbReference type="AlphaFoldDB" id="A0A642VD11"/>
<gene>
    <name evidence="13" type="ORF">TRICI_000555</name>
</gene>
<dbReference type="InterPro" id="IPR036545">
    <property type="entry name" value="Cyt_c_oxidase_su5A/6_sf"/>
</dbReference>
<name>A0A642VD11_9ASCO</name>
<dbReference type="GO" id="GO:0045277">
    <property type="term" value="C:respiratory chain complex IV"/>
    <property type="evidence" value="ECO:0007669"/>
    <property type="project" value="UniProtKB-UniRule"/>
</dbReference>
<sequence>MVKALEAARRVNDYATASRVFEGLRFKVESKEQYQQYLDELKDIREELGKSNSSAHFTPAINSCRRHPQGGSLQRADVKPFHSNHSLQLQLLRHTSSSDQSDFTKLGHHPKSHRTHHPF</sequence>
<dbReference type="InterPro" id="IPR003204">
    <property type="entry name" value="Cyt_c_oxidase_su5A/6"/>
</dbReference>
<keyword evidence="14" id="KW-1185">Reference proteome</keyword>
<comment type="function">
    <text evidence="11">Component of the cytochrome c oxidase, the last enzyme in the mitochondrial electron transport chain which drives oxidative phosphorylation. The respiratory chain contains 3 multisubunit complexes succinate dehydrogenase (complex II, CII), ubiquinol-cytochrome c oxidoreductase (cytochrome b-c1 complex, complex III, CIII) and cytochrome c oxidase (complex IV, CIV), that cooperate to transfer electrons derived from NADH and succinate to molecular oxygen, creating an electrochemical gradient over the inner membrane that drives transmembrane transport and the ATP synthase. Cytochrome c oxidase is the component of the respiratory chain that catalyzes the reduction of oxygen to water. Electrons originating from reduced cytochrome c in the intermembrane space (IMS) are transferred via the dinuclear copper A center (CU(A)) of subunit 2 and heme A of subunit 1 to the active site in subunit 1, a binuclear center (BNC) formed by heme A3 and copper B (CU(B)). The BNC reduces molecular oxygen to 2 water molecules using 4 electrons from cytochrome c in the IMS and 4 protons from the mitochondrial matrix.</text>
</comment>
<evidence type="ECO:0000256" key="5">
    <source>
        <dbReference type="ARBA" id="ARBA00022723"/>
    </source>
</evidence>
<dbReference type="PANTHER" id="PTHR14200">
    <property type="entry name" value="CYTOCHROME C OXIDASE POLYPEPTIDE"/>
    <property type="match status" value="1"/>
</dbReference>
<dbReference type="OrthoDB" id="5778907at2759"/>
<dbReference type="Gene3D" id="1.25.40.40">
    <property type="entry name" value="Cytochrome c oxidase, subunit Va/VI"/>
    <property type="match status" value="1"/>
</dbReference>
<dbReference type="Pfam" id="PF02284">
    <property type="entry name" value="COX5A"/>
    <property type="match status" value="1"/>
</dbReference>
<evidence type="ECO:0000256" key="3">
    <source>
        <dbReference type="ARBA" id="ARBA00007972"/>
    </source>
</evidence>
<evidence type="ECO:0000256" key="6">
    <source>
        <dbReference type="ARBA" id="ARBA00022792"/>
    </source>
</evidence>
<comment type="subunit">
    <text evidence="11">Component of the cytochrome c oxidase (complex IV, CIV), a multisubunit enzyme composed of a catalytic core of 3 subunits and several supernumerary subunits.</text>
</comment>
<evidence type="ECO:0000256" key="2">
    <source>
        <dbReference type="ARBA" id="ARBA00004673"/>
    </source>
</evidence>
<feature type="compositionally biased region" description="Basic residues" evidence="12">
    <location>
        <begin position="106"/>
        <end position="119"/>
    </location>
</feature>
<dbReference type="Proteomes" id="UP000761534">
    <property type="component" value="Unassembled WGS sequence"/>
</dbReference>
<reference evidence="13" key="1">
    <citation type="journal article" date="2019" name="G3 (Bethesda)">
        <title>Genome Assemblies of Two Rare Opportunistic Yeast Pathogens: Diutina rugosa (syn. Candida rugosa) and Trichomonascus ciferrii (syn. Candida ciferrii).</title>
        <authorList>
            <person name="Mixao V."/>
            <person name="Saus E."/>
            <person name="Hansen A.P."/>
            <person name="Lass-Florl C."/>
            <person name="Gabaldon T."/>
        </authorList>
    </citation>
    <scope>NUCLEOTIDE SEQUENCE</scope>
    <source>
        <strain evidence="13">CBS 4856</strain>
    </source>
</reference>
<evidence type="ECO:0000256" key="1">
    <source>
        <dbReference type="ARBA" id="ARBA00004443"/>
    </source>
</evidence>
<dbReference type="GO" id="GO:0005743">
    <property type="term" value="C:mitochondrial inner membrane"/>
    <property type="evidence" value="ECO:0007669"/>
    <property type="project" value="UniProtKB-SubCell"/>
</dbReference>
<evidence type="ECO:0000256" key="8">
    <source>
        <dbReference type="ARBA" id="ARBA00023004"/>
    </source>
</evidence>
<keyword evidence="7 11" id="KW-0809">Transit peptide</keyword>
<comment type="pathway">
    <text evidence="2 11">Energy metabolism; oxidative phosphorylation.</text>
</comment>
<dbReference type="GO" id="GO:0006123">
    <property type="term" value="P:mitochondrial electron transport, cytochrome c to oxygen"/>
    <property type="evidence" value="ECO:0007669"/>
    <property type="project" value="UniProtKB-UniRule"/>
</dbReference>
<evidence type="ECO:0000256" key="12">
    <source>
        <dbReference type="SAM" id="MobiDB-lite"/>
    </source>
</evidence>
<evidence type="ECO:0000313" key="14">
    <source>
        <dbReference type="Proteomes" id="UP000761534"/>
    </source>
</evidence>
<keyword evidence="9 11" id="KW-0496">Mitochondrion</keyword>
<evidence type="ECO:0000256" key="7">
    <source>
        <dbReference type="ARBA" id="ARBA00022946"/>
    </source>
</evidence>
<evidence type="ECO:0000256" key="10">
    <source>
        <dbReference type="ARBA" id="ARBA00023136"/>
    </source>
</evidence>
<keyword evidence="10 11" id="KW-0472">Membrane</keyword>
<comment type="subcellular location">
    <subcellularLocation>
        <location evidence="1 11">Mitochondrion inner membrane</location>
        <topology evidence="1 11">Peripheral membrane protein</topology>
        <orientation evidence="1 11">Matrix side</orientation>
    </subcellularLocation>
</comment>
<comment type="caution">
    <text evidence="13">The sequence shown here is derived from an EMBL/GenBank/DDBJ whole genome shotgun (WGS) entry which is preliminary data.</text>
</comment>
<dbReference type="GO" id="GO:0046872">
    <property type="term" value="F:metal ion binding"/>
    <property type="evidence" value="ECO:0007669"/>
    <property type="project" value="UniProtKB-UniRule"/>
</dbReference>
<accession>A0A642VD11</accession>
<keyword evidence="5 11" id="KW-0479">Metal-binding</keyword>
<proteinExistence type="inferred from homology"/>
<feature type="compositionally biased region" description="Polar residues" evidence="12">
    <location>
        <begin position="83"/>
        <end position="103"/>
    </location>
</feature>
<dbReference type="UniPathway" id="UPA00705"/>
<keyword evidence="6 11" id="KW-0999">Mitochondrion inner membrane</keyword>
<keyword evidence="8 11" id="KW-0408">Iron</keyword>
<evidence type="ECO:0000313" key="13">
    <source>
        <dbReference type="EMBL" id="KAA8917269.1"/>
    </source>
</evidence>
<evidence type="ECO:0000256" key="4">
    <source>
        <dbReference type="ARBA" id="ARBA00022617"/>
    </source>
</evidence>
<dbReference type="VEuPathDB" id="FungiDB:TRICI_000555"/>